<reference evidence="8 9" key="1">
    <citation type="submission" date="2025-05" db="UniProtKB">
        <authorList>
            <consortium name="RefSeq"/>
        </authorList>
    </citation>
    <scope>IDENTIFICATION</scope>
    <source>
        <tissue evidence="8 9">Thorax and Abdomen</tissue>
    </source>
</reference>
<keyword evidence="1" id="KW-0489">Methyltransferase</keyword>
<dbReference type="RefSeq" id="XP_046594999.1">
    <property type="nucleotide sequence ID" value="XM_046739043.1"/>
</dbReference>
<organism evidence="7 8">
    <name type="scientific">Neodiprion lecontei</name>
    <name type="common">Redheaded pine sawfly</name>
    <dbReference type="NCBI Taxonomy" id="441921"/>
    <lineage>
        <taxon>Eukaryota</taxon>
        <taxon>Metazoa</taxon>
        <taxon>Ecdysozoa</taxon>
        <taxon>Arthropoda</taxon>
        <taxon>Hexapoda</taxon>
        <taxon>Insecta</taxon>
        <taxon>Pterygota</taxon>
        <taxon>Neoptera</taxon>
        <taxon>Endopterygota</taxon>
        <taxon>Hymenoptera</taxon>
        <taxon>Tenthredinoidea</taxon>
        <taxon>Diprionidae</taxon>
        <taxon>Diprioninae</taxon>
        <taxon>Neodiprion</taxon>
    </lineage>
</organism>
<keyword evidence="2" id="KW-0808">Transferase</keyword>
<feature type="region of interest" description="Disordered" evidence="6">
    <location>
        <begin position="24"/>
        <end position="43"/>
    </location>
</feature>
<dbReference type="GO" id="GO:0016279">
    <property type="term" value="F:protein-lysine N-methyltransferase activity"/>
    <property type="evidence" value="ECO:0007669"/>
    <property type="project" value="TreeGrafter"/>
</dbReference>
<evidence type="ECO:0000313" key="8">
    <source>
        <dbReference type="RefSeq" id="XP_015517762.2"/>
    </source>
</evidence>
<evidence type="ECO:0000313" key="7">
    <source>
        <dbReference type="Proteomes" id="UP000829291"/>
    </source>
</evidence>
<evidence type="ECO:0000313" key="11">
    <source>
        <dbReference type="RefSeq" id="XP_046594999.1"/>
    </source>
</evidence>
<keyword evidence="7" id="KW-1185">Reference proteome</keyword>
<dbReference type="InterPro" id="IPR029063">
    <property type="entry name" value="SAM-dependent_MTases_sf"/>
</dbReference>
<comment type="similarity">
    <text evidence="3">Belongs to the methyltransferase superfamily. ETFBKMT family.</text>
</comment>
<dbReference type="GeneID" id="107222772"/>
<evidence type="ECO:0000256" key="1">
    <source>
        <dbReference type="ARBA" id="ARBA00022603"/>
    </source>
</evidence>
<dbReference type="InterPro" id="IPR050078">
    <property type="entry name" value="Ribosomal_L11_MeTrfase_PrmA"/>
</dbReference>
<protein>
    <recommendedName>
        <fullName evidence="5">ETFB lysine methyltransferase</fullName>
    </recommendedName>
    <alternativeName>
        <fullName evidence="4">Protein N-lysine methyltransferase METTL20</fullName>
    </alternativeName>
</protein>
<evidence type="ECO:0000256" key="2">
    <source>
        <dbReference type="ARBA" id="ARBA00022679"/>
    </source>
</evidence>
<evidence type="ECO:0000313" key="9">
    <source>
        <dbReference type="RefSeq" id="XP_046594997.1"/>
    </source>
</evidence>
<dbReference type="RefSeq" id="XP_046594997.1">
    <property type="nucleotide sequence ID" value="XM_046739041.1"/>
</dbReference>
<gene>
    <name evidence="8 9 10 11" type="primary">LOC107222772</name>
</gene>
<dbReference type="OrthoDB" id="194386at2759"/>
<sequence length="294" mass="32654">MWATLIVKRVTSFRRTADRGKSTVAEYSTSLGSKHTAQKSEHPNNRMLQQTIIGSTEISRAHLTPEIRLHLLTPNCPLYHAPAPSTANGNTTFAEPFWSIFWPGGQALARFVLDRGDELLKDKSVVLDLGAGCGAVAIAAKLRGARLVIANDIDPVACVAIGMNATLNDVRVRTSGQNLLAKPFGTDQTADERFDVIFVGDLLYDEEIATVLETWLDEALRQGTSVFLGDPGRHGLTDKLRRKLRKLATYELPDNVRRENYGFDTATDWIYRTSLRSAYPLRIFAVLEPHSSFR</sequence>
<dbReference type="Proteomes" id="UP000829291">
    <property type="component" value="Chromosome 4"/>
</dbReference>
<name>A0A6J0BU14_NEOLC</name>
<evidence type="ECO:0000256" key="4">
    <source>
        <dbReference type="ARBA" id="ARBA00041867"/>
    </source>
</evidence>
<proteinExistence type="inferred from homology"/>
<dbReference type="PANTHER" id="PTHR43648:SF1">
    <property type="entry name" value="ELECTRON TRANSFER FLAVOPROTEIN BETA SUBUNIT LYSINE METHYLTRANSFERASE"/>
    <property type="match status" value="1"/>
</dbReference>
<dbReference type="AlphaFoldDB" id="A0A6J0BU14"/>
<dbReference type="SUPFAM" id="SSF53335">
    <property type="entry name" value="S-adenosyl-L-methionine-dependent methyltransferases"/>
    <property type="match status" value="1"/>
</dbReference>
<dbReference type="RefSeq" id="XP_015517762.2">
    <property type="nucleotide sequence ID" value="XM_015662276.2"/>
</dbReference>
<feature type="compositionally biased region" description="Polar residues" evidence="6">
    <location>
        <begin position="25"/>
        <end position="35"/>
    </location>
</feature>
<evidence type="ECO:0000256" key="6">
    <source>
        <dbReference type="SAM" id="MobiDB-lite"/>
    </source>
</evidence>
<accession>A0A6J0BU14</accession>
<dbReference type="RefSeq" id="XP_046594998.1">
    <property type="nucleotide sequence ID" value="XM_046739042.1"/>
</dbReference>
<evidence type="ECO:0000256" key="3">
    <source>
        <dbReference type="ARBA" id="ARBA00037932"/>
    </source>
</evidence>
<evidence type="ECO:0000313" key="10">
    <source>
        <dbReference type="RefSeq" id="XP_046594998.1"/>
    </source>
</evidence>
<dbReference type="GO" id="GO:0005759">
    <property type="term" value="C:mitochondrial matrix"/>
    <property type="evidence" value="ECO:0007669"/>
    <property type="project" value="TreeGrafter"/>
</dbReference>
<dbReference type="PANTHER" id="PTHR43648">
    <property type="entry name" value="ELECTRON TRANSFER FLAVOPROTEIN BETA SUBUNIT LYSINE METHYLTRANSFERASE"/>
    <property type="match status" value="1"/>
</dbReference>
<dbReference type="CDD" id="cd02440">
    <property type="entry name" value="AdoMet_MTases"/>
    <property type="match status" value="1"/>
</dbReference>
<dbReference type="KEGG" id="nlo:107222772"/>
<dbReference type="Gene3D" id="3.40.50.150">
    <property type="entry name" value="Vaccinia Virus protein VP39"/>
    <property type="match status" value="1"/>
</dbReference>
<evidence type="ECO:0000256" key="5">
    <source>
        <dbReference type="ARBA" id="ARBA00042266"/>
    </source>
</evidence>
<dbReference type="InParanoid" id="A0A6J0BU14"/>
<dbReference type="Pfam" id="PF06325">
    <property type="entry name" value="PrmA"/>
    <property type="match status" value="1"/>
</dbReference>
<dbReference type="GO" id="GO:0032259">
    <property type="term" value="P:methylation"/>
    <property type="evidence" value="ECO:0007669"/>
    <property type="project" value="UniProtKB-KW"/>
</dbReference>